<gene>
    <name evidence="2" type="ORF">Lery_0039</name>
</gene>
<proteinExistence type="predicted"/>
<dbReference type="OrthoDB" id="5645049at2"/>
<evidence type="ECO:0000313" key="2">
    <source>
        <dbReference type="EMBL" id="KTC99929.1"/>
    </source>
</evidence>
<accession>A0A0W0TWE2</accession>
<protein>
    <submittedName>
        <fullName evidence="2">VirK protein</fullName>
    </submittedName>
</protein>
<dbReference type="PATRIC" id="fig|448.7.peg.40"/>
<dbReference type="AlphaFoldDB" id="A0A0W0TWE2"/>
<organism evidence="2 3">
    <name type="scientific">Legionella erythra</name>
    <dbReference type="NCBI Taxonomy" id="448"/>
    <lineage>
        <taxon>Bacteria</taxon>
        <taxon>Pseudomonadati</taxon>
        <taxon>Pseudomonadota</taxon>
        <taxon>Gammaproteobacteria</taxon>
        <taxon>Legionellales</taxon>
        <taxon>Legionellaceae</taxon>
        <taxon>Legionella</taxon>
    </lineage>
</organism>
<dbReference type="Pfam" id="PF06903">
    <property type="entry name" value="VirK"/>
    <property type="match status" value="1"/>
</dbReference>
<reference evidence="2 3" key="1">
    <citation type="submission" date="2015-11" db="EMBL/GenBank/DDBJ databases">
        <title>Genomic analysis of 38 Legionella species identifies large and diverse effector repertoires.</title>
        <authorList>
            <person name="Burstein D."/>
            <person name="Amaro F."/>
            <person name="Zusman T."/>
            <person name="Lifshitz Z."/>
            <person name="Cohen O."/>
            <person name="Gilbert J.A."/>
            <person name="Pupko T."/>
            <person name="Shuman H.A."/>
            <person name="Segal G."/>
        </authorList>
    </citation>
    <scope>NUCLEOTIDE SEQUENCE [LARGE SCALE GENOMIC DNA]</scope>
    <source>
        <strain evidence="2 3">SE-32A-C8</strain>
    </source>
</reference>
<dbReference type="RefSeq" id="WP_058525231.1">
    <property type="nucleotide sequence ID" value="NZ_CAAAHY010000004.1"/>
</dbReference>
<keyword evidence="3" id="KW-1185">Reference proteome</keyword>
<feature type="signal peptide" evidence="1">
    <location>
        <begin position="1"/>
        <end position="18"/>
    </location>
</feature>
<sequence length="138" mass="14590">MKRAIGLAAAMLALSAEASDLSSFAEVAEAVKQGKTLSFVTSLNACEADIPSADITTSITPNAVMLVNGSKVTASDRHFTLNDPALPGIAVFGYSKFEIHASGAATVKITLLRAADYSKVREFQMRCELGKGFKVFTK</sequence>
<feature type="chain" id="PRO_5006913473" evidence="1">
    <location>
        <begin position="19"/>
        <end position="138"/>
    </location>
</feature>
<comment type="caution">
    <text evidence="2">The sequence shown here is derived from an EMBL/GenBank/DDBJ whole genome shotgun (WGS) entry which is preliminary data.</text>
</comment>
<evidence type="ECO:0000256" key="1">
    <source>
        <dbReference type="SAM" id="SignalP"/>
    </source>
</evidence>
<dbReference type="InterPro" id="IPR010694">
    <property type="entry name" value="Uncharacterised_VirK"/>
</dbReference>
<evidence type="ECO:0000313" key="3">
    <source>
        <dbReference type="Proteomes" id="UP000054773"/>
    </source>
</evidence>
<dbReference type="Proteomes" id="UP000054773">
    <property type="component" value="Unassembled WGS sequence"/>
</dbReference>
<keyword evidence="1" id="KW-0732">Signal</keyword>
<name>A0A0W0TWE2_LEGER</name>
<dbReference type="EMBL" id="LNYA01000001">
    <property type="protein sequence ID" value="KTC99929.1"/>
    <property type="molecule type" value="Genomic_DNA"/>
</dbReference>